<proteinExistence type="predicted"/>
<name>A0AAQ3N332_VIGMU</name>
<dbReference type="Proteomes" id="UP001374535">
    <property type="component" value="Chromosome 7"/>
</dbReference>
<accession>A0AAQ3N332</accession>
<keyword evidence="1" id="KW-0175">Coiled coil</keyword>
<reference evidence="2 3" key="1">
    <citation type="journal article" date="2023" name="Life. Sci Alliance">
        <title>Evolutionary insights into 3D genome organization and epigenetic landscape of Vigna mungo.</title>
        <authorList>
            <person name="Junaid A."/>
            <person name="Singh B."/>
            <person name="Bhatia S."/>
        </authorList>
    </citation>
    <scope>NUCLEOTIDE SEQUENCE [LARGE SCALE GENOMIC DNA]</scope>
    <source>
        <strain evidence="2">Urdbean</strain>
    </source>
</reference>
<organism evidence="2 3">
    <name type="scientific">Vigna mungo</name>
    <name type="common">Black gram</name>
    <name type="synonym">Phaseolus mungo</name>
    <dbReference type="NCBI Taxonomy" id="3915"/>
    <lineage>
        <taxon>Eukaryota</taxon>
        <taxon>Viridiplantae</taxon>
        <taxon>Streptophyta</taxon>
        <taxon>Embryophyta</taxon>
        <taxon>Tracheophyta</taxon>
        <taxon>Spermatophyta</taxon>
        <taxon>Magnoliopsida</taxon>
        <taxon>eudicotyledons</taxon>
        <taxon>Gunneridae</taxon>
        <taxon>Pentapetalae</taxon>
        <taxon>rosids</taxon>
        <taxon>fabids</taxon>
        <taxon>Fabales</taxon>
        <taxon>Fabaceae</taxon>
        <taxon>Papilionoideae</taxon>
        <taxon>50 kb inversion clade</taxon>
        <taxon>NPAAA clade</taxon>
        <taxon>indigoferoid/millettioid clade</taxon>
        <taxon>Phaseoleae</taxon>
        <taxon>Vigna</taxon>
    </lineage>
</organism>
<protein>
    <submittedName>
        <fullName evidence="2">Uncharacterized protein</fullName>
    </submittedName>
</protein>
<evidence type="ECO:0000313" key="3">
    <source>
        <dbReference type="Proteomes" id="UP001374535"/>
    </source>
</evidence>
<dbReference type="EMBL" id="CP144694">
    <property type="protein sequence ID" value="WVZ01994.1"/>
    <property type="molecule type" value="Genomic_DNA"/>
</dbReference>
<feature type="coiled-coil region" evidence="1">
    <location>
        <begin position="24"/>
        <end position="65"/>
    </location>
</feature>
<gene>
    <name evidence="2" type="ORF">V8G54_022800</name>
</gene>
<sequence length="106" mass="11815">MGILRANSKLEVACAAEIKATSILTSLSHTLEKLKTETEEARKKNDDLSQEVTATKEDIQKVEFEIDMTKERLQGVLQQLEVHSFSISSPREAEKYGSPSHSPIQS</sequence>
<keyword evidence="3" id="KW-1185">Reference proteome</keyword>
<dbReference type="AlphaFoldDB" id="A0AAQ3N332"/>
<evidence type="ECO:0000313" key="2">
    <source>
        <dbReference type="EMBL" id="WVZ01994.1"/>
    </source>
</evidence>
<dbReference type="SUPFAM" id="SSF57997">
    <property type="entry name" value="Tropomyosin"/>
    <property type="match status" value="1"/>
</dbReference>
<evidence type="ECO:0000256" key="1">
    <source>
        <dbReference type="SAM" id="Coils"/>
    </source>
</evidence>